<accession>A0A542Z812</accession>
<dbReference type="AlphaFoldDB" id="A0A542Z812"/>
<gene>
    <name evidence="1" type="ORF">FB474_4094</name>
</gene>
<name>A0A542Z812_9MICO</name>
<reference evidence="1 2" key="1">
    <citation type="submission" date="2019-06" db="EMBL/GenBank/DDBJ databases">
        <title>Sequencing the genomes of 1000 actinobacteria strains.</title>
        <authorList>
            <person name="Klenk H.-P."/>
        </authorList>
    </citation>
    <scope>NUCLEOTIDE SEQUENCE [LARGE SCALE GENOMIC DNA]</scope>
    <source>
        <strain evidence="1 2">DSM 18082</strain>
    </source>
</reference>
<dbReference type="Gene3D" id="3.30.450.20">
    <property type="entry name" value="PAS domain"/>
    <property type="match status" value="1"/>
</dbReference>
<keyword evidence="2" id="KW-1185">Reference proteome</keyword>
<protein>
    <recommendedName>
        <fullName evidence="3">Cache domain-containing protein</fullName>
    </recommendedName>
</protein>
<evidence type="ECO:0008006" key="3">
    <source>
        <dbReference type="Google" id="ProtNLM"/>
    </source>
</evidence>
<sequence length="262" mass="27627">MSLAGPTVETMSLAPTAAHGPARAAGALLAWAEDHFTGLAPLQAATRRALAEEPTTAGMARLVAPVATRLLADTELAVVGAGFVAAPAALDDTAYWLEWWTADEPGDAPQRLVVETDPAGDTFRDWTTLPWFAVPATTGRRHITGPYVDYLCTDEYTLTFTVPVHRDEALAGVVGCDVYVRHVEQLAEGWLDLVEGPAAFVSREGRVLVSSAPGVVTGDLLRSLPLARLWEGATVPGLHLTACGDLPFGLVVGEALAAGRRP</sequence>
<dbReference type="InterPro" id="IPR029151">
    <property type="entry name" value="Sensor-like_sf"/>
</dbReference>
<proteinExistence type="predicted"/>
<comment type="caution">
    <text evidence="1">The sequence shown here is derived from an EMBL/GenBank/DDBJ whole genome shotgun (WGS) entry which is preliminary data.</text>
</comment>
<dbReference type="CDD" id="cd12913">
    <property type="entry name" value="PDC1_MCP_like"/>
    <property type="match status" value="1"/>
</dbReference>
<evidence type="ECO:0000313" key="2">
    <source>
        <dbReference type="Proteomes" id="UP000319514"/>
    </source>
</evidence>
<evidence type="ECO:0000313" key="1">
    <source>
        <dbReference type="EMBL" id="TQL56477.1"/>
    </source>
</evidence>
<dbReference type="Proteomes" id="UP000319514">
    <property type="component" value="Unassembled WGS sequence"/>
</dbReference>
<dbReference type="SUPFAM" id="SSF103190">
    <property type="entry name" value="Sensory domain-like"/>
    <property type="match status" value="1"/>
</dbReference>
<dbReference type="Pfam" id="PF22673">
    <property type="entry name" value="MCP-like_PDC_1"/>
    <property type="match status" value="1"/>
</dbReference>
<dbReference type="EMBL" id="VFOQ01000003">
    <property type="protein sequence ID" value="TQL56477.1"/>
    <property type="molecule type" value="Genomic_DNA"/>
</dbReference>
<organism evidence="1 2">
    <name type="scientific">Oryzihumus leptocrescens</name>
    <dbReference type="NCBI Taxonomy" id="297536"/>
    <lineage>
        <taxon>Bacteria</taxon>
        <taxon>Bacillati</taxon>
        <taxon>Actinomycetota</taxon>
        <taxon>Actinomycetes</taxon>
        <taxon>Micrococcales</taxon>
        <taxon>Intrasporangiaceae</taxon>
        <taxon>Oryzihumus</taxon>
    </lineage>
</organism>